<keyword evidence="2" id="KW-0812">Transmembrane</keyword>
<gene>
    <name evidence="3" type="ORF">M408DRAFT_200586</name>
</gene>
<evidence type="ECO:0000313" key="3">
    <source>
        <dbReference type="EMBL" id="KIM26105.1"/>
    </source>
</evidence>
<feature type="region of interest" description="Disordered" evidence="1">
    <location>
        <begin position="1"/>
        <end position="63"/>
    </location>
</feature>
<evidence type="ECO:0000313" key="4">
    <source>
        <dbReference type="Proteomes" id="UP000054097"/>
    </source>
</evidence>
<keyword evidence="2" id="KW-1133">Transmembrane helix</keyword>
<organism evidence="3 4">
    <name type="scientific">Serendipita vermifera MAFF 305830</name>
    <dbReference type="NCBI Taxonomy" id="933852"/>
    <lineage>
        <taxon>Eukaryota</taxon>
        <taxon>Fungi</taxon>
        <taxon>Dikarya</taxon>
        <taxon>Basidiomycota</taxon>
        <taxon>Agaricomycotina</taxon>
        <taxon>Agaricomycetes</taxon>
        <taxon>Sebacinales</taxon>
        <taxon>Serendipitaceae</taxon>
        <taxon>Serendipita</taxon>
    </lineage>
</organism>
<reference evidence="4" key="2">
    <citation type="submission" date="2015-01" db="EMBL/GenBank/DDBJ databases">
        <title>Evolutionary Origins and Diversification of the Mycorrhizal Mutualists.</title>
        <authorList>
            <consortium name="DOE Joint Genome Institute"/>
            <consortium name="Mycorrhizal Genomics Consortium"/>
            <person name="Kohler A."/>
            <person name="Kuo A."/>
            <person name="Nagy L.G."/>
            <person name="Floudas D."/>
            <person name="Copeland A."/>
            <person name="Barry K.W."/>
            <person name="Cichocki N."/>
            <person name="Veneault-Fourrey C."/>
            <person name="LaButti K."/>
            <person name="Lindquist E.A."/>
            <person name="Lipzen A."/>
            <person name="Lundell T."/>
            <person name="Morin E."/>
            <person name="Murat C."/>
            <person name="Riley R."/>
            <person name="Ohm R."/>
            <person name="Sun H."/>
            <person name="Tunlid A."/>
            <person name="Henrissat B."/>
            <person name="Grigoriev I.V."/>
            <person name="Hibbett D.S."/>
            <person name="Martin F."/>
        </authorList>
    </citation>
    <scope>NUCLEOTIDE SEQUENCE [LARGE SCALE GENOMIC DNA]</scope>
    <source>
        <strain evidence="4">MAFF 305830</strain>
    </source>
</reference>
<dbReference type="EMBL" id="KN824309">
    <property type="protein sequence ID" value="KIM26105.1"/>
    <property type="molecule type" value="Genomic_DNA"/>
</dbReference>
<reference evidence="3 4" key="1">
    <citation type="submission" date="2014-04" db="EMBL/GenBank/DDBJ databases">
        <authorList>
            <consortium name="DOE Joint Genome Institute"/>
            <person name="Kuo A."/>
            <person name="Zuccaro A."/>
            <person name="Kohler A."/>
            <person name="Nagy L.G."/>
            <person name="Floudas D."/>
            <person name="Copeland A."/>
            <person name="Barry K.W."/>
            <person name="Cichocki N."/>
            <person name="Veneault-Fourrey C."/>
            <person name="LaButti K."/>
            <person name="Lindquist E.A."/>
            <person name="Lipzen A."/>
            <person name="Lundell T."/>
            <person name="Morin E."/>
            <person name="Murat C."/>
            <person name="Sun H."/>
            <person name="Tunlid A."/>
            <person name="Henrissat B."/>
            <person name="Grigoriev I.V."/>
            <person name="Hibbett D.S."/>
            <person name="Martin F."/>
            <person name="Nordberg H.P."/>
            <person name="Cantor M.N."/>
            <person name="Hua S.X."/>
        </authorList>
    </citation>
    <scope>NUCLEOTIDE SEQUENCE [LARGE SCALE GENOMIC DNA]</scope>
    <source>
        <strain evidence="3 4">MAFF 305830</strain>
    </source>
</reference>
<feature type="compositionally biased region" description="Polar residues" evidence="1">
    <location>
        <begin position="1"/>
        <end position="13"/>
    </location>
</feature>
<evidence type="ECO:0000256" key="1">
    <source>
        <dbReference type="SAM" id="MobiDB-lite"/>
    </source>
</evidence>
<dbReference type="AlphaFoldDB" id="A0A0C3ANH8"/>
<sequence>MSQGKSHTSSAPTTVPDAEDARPPLMISSSISADTFPSTIEPDKTSGLLQSDQAAVERDVKSEKKLEEGEIKYSAYETDAPLARPPPRTWLQRHLFIIMTMTVGMIVMGAVLGGVIKITLERRRMGGIDILGYVRLTATDASGHVFTTGMDNMLTSAFMVGVSRSAAAAAASSTTHWQ</sequence>
<dbReference type="HOGENOM" id="CLU_1511490_0_0_1"/>
<accession>A0A0C3ANH8</accession>
<keyword evidence="2" id="KW-0472">Membrane</keyword>
<proteinExistence type="predicted"/>
<name>A0A0C3ANH8_SERVB</name>
<protein>
    <submittedName>
        <fullName evidence="3">Uncharacterized protein</fullName>
    </submittedName>
</protein>
<feature type="transmembrane region" description="Helical" evidence="2">
    <location>
        <begin position="95"/>
        <end position="116"/>
    </location>
</feature>
<dbReference type="Proteomes" id="UP000054097">
    <property type="component" value="Unassembled WGS sequence"/>
</dbReference>
<feature type="compositionally biased region" description="Polar residues" evidence="1">
    <location>
        <begin position="27"/>
        <end position="38"/>
    </location>
</feature>
<evidence type="ECO:0000256" key="2">
    <source>
        <dbReference type="SAM" id="Phobius"/>
    </source>
</evidence>
<keyword evidence="4" id="KW-1185">Reference proteome</keyword>